<evidence type="ECO:0000256" key="1">
    <source>
        <dbReference type="SAM" id="MobiDB-lite"/>
    </source>
</evidence>
<protein>
    <submittedName>
        <fullName evidence="2">Uncharacterized protein</fullName>
    </submittedName>
</protein>
<dbReference type="AlphaFoldDB" id="A0A8X6IKF9"/>
<organism evidence="2 3">
    <name type="scientific">Nephila pilipes</name>
    <name type="common">Giant wood spider</name>
    <name type="synonym">Nephila maculata</name>
    <dbReference type="NCBI Taxonomy" id="299642"/>
    <lineage>
        <taxon>Eukaryota</taxon>
        <taxon>Metazoa</taxon>
        <taxon>Ecdysozoa</taxon>
        <taxon>Arthropoda</taxon>
        <taxon>Chelicerata</taxon>
        <taxon>Arachnida</taxon>
        <taxon>Araneae</taxon>
        <taxon>Araneomorphae</taxon>
        <taxon>Entelegynae</taxon>
        <taxon>Araneoidea</taxon>
        <taxon>Nephilidae</taxon>
        <taxon>Nephila</taxon>
    </lineage>
</organism>
<gene>
    <name evidence="2" type="ORF">NPIL_281011</name>
</gene>
<sequence length="87" mass="10052">MICGQRRTATAAKRTYGTSIRHVQAMHKWRNAATSCKRTDGERENQHLAKGKKMTAEKKVAIILAQQTCIMVPRYQQCDRSWPTVYR</sequence>
<comment type="caution">
    <text evidence="2">The sequence shown here is derived from an EMBL/GenBank/DDBJ whole genome shotgun (WGS) entry which is preliminary data.</text>
</comment>
<keyword evidence="3" id="KW-1185">Reference proteome</keyword>
<dbReference type="Proteomes" id="UP000887013">
    <property type="component" value="Unassembled WGS sequence"/>
</dbReference>
<evidence type="ECO:0000313" key="3">
    <source>
        <dbReference type="Proteomes" id="UP000887013"/>
    </source>
</evidence>
<evidence type="ECO:0000313" key="2">
    <source>
        <dbReference type="EMBL" id="GFS46890.1"/>
    </source>
</evidence>
<dbReference type="EMBL" id="BMAW01044884">
    <property type="protein sequence ID" value="GFS46890.1"/>
    <property type="molecule type" value="Genomic_DNA"/>
</dbReference>
<reference evidence="2" key="1">
    <citation type="submission" date="2020-08" db="EMBL/GenBank/DDBJ databases">
        <title>Multicomponent nature underlies the extraordinary mechanical properties of spider dragline silk.</title>
        <authorList>
            <person name="Kono N."/>
            <person name="Nakamura H."/>
            <person name="Mori M."/>
            <person name="Yoshida Y."/>
            <person name="Ohtoshi R."/>
            <person name="Malay A.D."/>
            <person name="Moran D.A.P."/>
            <person name="Tomita M."/>
            <person name="Numata K."/>
            <person name="Arakawa K."/>
        </authorList>
    </citation>
    <scope>NUCLEOTIDE SEQUENCE</scope>
</reference>
<feature type="compositionally biased region" description="Basic and acidic residues" evidence="1">
    <location>
        <begin position="37"/>
        <end position="47"/>
    </location>
</feature>
<feature type="region of interest" description="Disordered" evidence="1">
    <location>
        <begin position="32"/>
        <end position="52"/>
    </location>
</feature>
<accession>A0A8X6IKF9</accession>
<name>A0A8X6IKF9_NEPPI</name>
<proteinExistence type="predicted"/>